<evidence type="ECO:0000313" key="2">
    <source>
        <dbReference type="Proteomes" id="UP000192501"/>
    </source>
</evidence>
<gene>
    <name evidence="1" type="ORF">A0H76_480</name>
</gene>
<comment type="caution">
    <text evidence="1">The sequence shown here is derived from an EMBL/GenBank/DDBJ whole genome shotgun (WGS) entry which is preliminary data.</text>
</comment>
<dbReference type="AlphaFoldDB" id="A0A1X0Q941"/>
<accession>A0A1X0Q941</accession>
<protein>
    <submittedName>
        <fullName evidence="1">Uncharacterized protein</fullName>
    </submittedName>
</protein>
<reference evidence="1 2" key="1">
    <citation type="journal article" date="2017" name="Environ. Microbiol.">
        <title>Decay of the glycolytic pathway and adaptation to intranuclear parasitism within Enterocytozoonidae microsporidia.</title>
        <authorList>
            <person name="Wiredu Boakye D."/>
            <person name="Jaroenlak P."/>
            <person name="Prachumwat A."/>
            <person name="Williams T.A."/>
            <person name="Bateman K.S."/>
            <person name="Itsathitphaisarn O."/>
            <person name="Sritunyalucksana K."/>
            <person name="Paszkiewicz K.H."/>
            <person name="Moore K.A."/>
            <person name="Stentiford G.D."/>
            <person name="Williams B.A."/>
        </authorList>
    </citation>
    <scope>NUCLEOTIDE SEQUENCE [LARGE SCALE GENOMIC DNA]</scope>
    <source>
        <strain evidence="2">canceri</strain>
    </source>
</reference>
<proteinExistence type="predicted"/>
<name>A0A1X0Q941_9MICR</name>
<dbReference type="VEuPathDB" id="MicrosporidiaDB:A0H76_480"/>
<evidence type="ECO:0000313" key="1">
    <source>
        <dbReference type="EMBL" id="ORD96282.1"/>
    </source>
</evidence>
<organism evidence="1 2">
    <name type="scientific">Hepatospora eriocheir</name>
    <dbReference type="NCBI Taxonomy" id="1081669"/>
    <lineage>
        <taxon>Eukaryota</taxon>
        <taxon>Fungi</taxon>
        <taxon>Fungi incertae sedis</taxon>
        <taxon>Microsporidia</taxon>
        <taxon>Hepatosporidae</taxon>
        <taxon>Hepatospora</taxon>
    </lineage>
</organism>
<dbReference type="Proteomes" id="UP000192501">
    <property type="component" value="Unassembled WGS sequence"/>
</dbReference>
<sequence length="63" mass="7385">MMFLIQILDLIQVTNWINYIRLETHDYIINQKLGVPGKVVQIDVSFLKVVESTTKEDFFLLIS</sequence>
<dbReference type="EMBL" id="LTAI01001160">
    <property type="protein sequence ID" value="ORD96282.1"/>
    <property type="molecule type" value="Genomic_DNA"/>
</dbReference>